<protein>
    <submittedName>
        <fullName evidence="1">Uncharacterized protein</fullName>
    </submittedName>
</protein>
<comment type="caution">
    <text evidence="1">The sequence shown here is derived from an EMBL/GenBank/DDBJ whole genome shotgun (WGS) entry which is preliminary data.</text>
</comment>
<evidence type="ECO:0000313" key="2">
    <source>
        <dbReference type="Proteomes" id="UP001189429"/>
    </source>
</evidence>
<dbReference type="EMBL" id="CAUYUJ010014944">
    <property type="protein sequence ID" value="CAK0847935.1"/>
    <property type="molecule type" value="Genomic_DNA"/>
</dbReference>
<reference evidence="1" key="1">
    <citation type="submission" date="2023-10" db="EMBL/GenBank/DDBJ databases">
        <authorList>
            <person name="Chen Y."/>
            <person name="Shah S."/>
            <person name="Dougan E. K."/>
            <person name="Thang M."/>
            <person name="Chan C."/>
        </authorList>
    </citation>
    <scope>NUCLEOTIDE SEQUENCE [LARGE SCALE GENOMIC DNA]</scope>
</reference>
<sequence>MAGECRPVPGAGCAALGQLKALAAAAELGFGGTLRASSLLLTREMRTGGGSPIEHSHRGVATQGTCGRRFMERRRAAK</sequence>
<evidence type="ECO:0000313" key="1">
    <source>
        <dbReference type="EMBL" id="CAK0847935.1"/>
    </source>
</evidence>
<dbReference type="Proteomes" id="UP001189429">
    <property type="component" value="Unassembled WGS sequence"/>
</dbReference>
<organism evidence="1 2">
    <name type="scientific">Prorocentrum cordatum</name>
    <dbReference type="NCBI Taxonomy" id="2364126"/>
    <lineage>
        <taxon>Eukaryota</taxon>
        <taxon>Sar</taxon>
        <taxon>Alveolata</taxon>
        <taxon>Dinophyceae</taxon>
        <taxon>Prorocentrales</taxon>
        <taxon>Prorocentraceae</taxon>
        <taxon>Prorocentrum</taxon>
    </lineage>
</organism>
<gene>
    <name evidence="1" type="ORF">PCOR1329_LOCUS41011</name>
</gene>
<accession>A0ABN9TPF9</accession>
<proteinExistence type="predicted"/>
<keyword evidence="2" id="KW-1185">Reference proteome</keyword>
<name>A0ABN9TPF9_9DINO</name>